<dbReference type="InterPro" id="IPR020056">
    <property type="entry name" value="Rbsml_bL25/Gln-tRNA_synth_N"/>
</dbReference>
<dbReference type="Gene3D" id="2.170.120.20">
    <property type="entry name" value="Ribosomal protein L25, beta domain"/>
    <property type="match status" value="1"/>
</dbReference>
<dbReference type="NCBIfam" id="NF004128">
    <property type="entry name" value="PRK05618.1-2"/>
    <property type="match status" value="1"/>
</dbReference>
<feature type="domain" description="Large ribosomal subunit protein bL25 L25" evidence="6">
    <location>
        <begin position="6"/>
        <end position="93"/>
    </location>
</feature>
<evidence type="ECO:0000259" key="7">
    <source>
        <dbReference type="Pfam" id="PF14693"/>
    </source>
</evidence>
<dbReference type="Pfam" id="PF01386">
    <property type="entry name" value="Ribosomal_L25p"/>
    <property type="match status" value="1"/>
</dbReference>
<dbReference type="CDD" id="cd00495">
    <property type="entry name" value="Ribosomal_L25_TL5_CTC"/>
    <property type="match status" value="1"/>
</dbReference>
<dbReference type="NCBIfam" id="NF004612">
    <property type="entry name" value="PRK05943.1"/>
    <property type="match status" value="1"/>
</dbReference>
<dbReference type="InterPro" id="IPR029751">
    <property type="entry name" value="Ribosomal_L25_dom"/>
</dbReference>
<organism evidence="8">
    <name type="scientific">hydrothermal vent metagenome</name>
    <dbReference type="NCBI Taxonomy" id="652676"/>
    <lineage>
        <taxon>unclassified sequences</taxon>
        <taxon>metagenomes</taxon>
        <taxon>ecological metagenomes</taxon>
    </lineage>
</organism>
<dbReference type="NCBIfam" id="TIGR00731">
    <property type="entry name" value="bL25_bact_ctc"/>
    <property type="match status" value="1"/>
</dbReference>
<dbReference type="InterPro" id="IPR020057">
    <property type="entry name" value="Ribosomal_bL25_b-dom"/>
</dbReference>
<dbReference type="InterPro" id="IPR011035">
    <property type="entry name" value="Ribosomal_bL25/Gln-tRNA_synth"/>
</dbReference>
<evidence type="ECO:0000256" key="1">
    <source>
        <dbReference type="ARBA" id="ARBA00022730"/>
    </source>
</evidence>
<feature type="region of interest" description="Disordered" evidence="5">
    <location>
        <begin position="184"/>
        <end position="217"/>
    </location>
</feature>
<dbReference type="Gene3D" id="2.40.240.10">
    <property type="entry name" value="Ribosomal Protein L25, Chain P"/>
    <property type="match status" value="1"/>
</dbReference>
<dbReference type="Pfam" id="PF14693">
    <property type="entry name" value="Ribosomal_TL5_C"/>
    <property type="match status" value="1"/>
</dbReference>
<dbReference type="GO" id="GO:0022625">
    <property type="term" value="C:cytosolic large ribosomal subunit"/>
    <property type="evidence" value="ECO:0007669"/>
    <property type="project" value="TreeGrafter"/>
</dbReference>
<dbReference type="EMBL" id="UOED01000031">
    <property type="protein sequence ID" value="VAV88085.1"/>
    <property type="molecule type" value="Genomic_DNA"/>
</dbReference>
<evidence type="ECO:0000256" key="2">
    <source>
        <dbReference type="ARBA" id="ARBA00022884"/>
    </source>
</evidence>
<name>A0A3B0RXK4_9ZZZZ</name>
<dbReference type="InterPro" id="IPR037121">
    <property type="entry name" value="Ribosomal_bL25_C"/>
</dbReference>
<accession>A0A3B0RXK4</accession>
<dbReference type="InterPro" id="IPR001021">
    <property type="entry name" value="Ribosomal_bL25_long"/>
</dbReference>
<evidence type="ECO:0000256" key="4">
    <source>
        <dbReference type="ARBA" id="ARBA00023274"/>
    </source>
</evidence>
<evidence type="ECO:0000256" key="5">
    <source>
        <dbReference type="SAM" id="MobiDB-lite"/>
    </source>
</evidence>
<evidence type="ECO:0000313" key="8">
    <source>
        <dbReference type="EMBL" id="VAV88085.1"/>
    </source>
</evidence>
<protein>
    <submittedName>
        <fullName evidence="8">LSU ribosomal protein L25p</fullName>
    </submittedName>
</protein>
<feature type="domain" description="Large ribosomal subunit protein bL25 beta" evidence="7">
    <location>
        <begin position="103"/>
        <end position="186"/>
    </location>
</feature>
<dbReference type="GO" id="GO:0003735">
    <property type="term" value="F:structural constituent of ribosome"/>
    <property type="evidence" value="ECO:0007669"/>
    <property type="project" value="InterPro"/>
</dbReference>
<dbReference type="AlphaFoldDB" id="A0A3B0RXK4"/>
<evidence type="ECO:0000259" key="6">
    <source>
        <dbReference type="Pfam" id="PF01386"/>
    </source>
</evidence>
<proteinExistence type="inferred from homology"/>
<keyword evidence="4" id="KW-0687">Ribonucleoprotein</keyword>
<dbReference type="PANTHER" id="PTHR33284:SF1">
    <property type="entry name" value="RIBOSOMAL PROTEIN L25_GLN-TRNA SYNTHETASE, ANTI-CODON-BINDING DOMAIN-CONTAINING PROTEIN"/>
    <property type="match status" value="1"/>
</dbReference>
<sequence>MANPVLKAELREKAGKGSSRALRREDKIPAVIYGDKKEPTLVTLRQVDLMKELHKGGFMNTSYEVQIGKDKETVLPRDVQFHPVTDWPLHVDFLRLAKGSSLNIMIPIHFIGEEECPGIKTGGILNVVRHEVEFSCPANAIPEAIEIDISELEMNDSIHISTVNLPEGVTPVIDDRDFTIAMISAPSGLKSSGTDEDEDEEGTETEEEGTTEEGGEE</sequence>
<dbReference type="InterPro" id="IPR020930">
    <property type="entry name" value="Ribosomal_uL5_bac-type"/>
</dbReference>
<dbReference type="SUPFAM" id="SSF50715">
    <property type="entry name" value="Ribosomal protein L25-like"/>
    <property type="match status" value="1"/>
</dbReference>
<dbReference type="PANTHER" id="PTHR33284">
    <property type="entry name" value="RIBOSOMAL PROTEIN L25/GLN-TRNA SYNTHETASE, ANTI-CODON-BINDING DOMAIN-CONTAINING PROTEIN"/>
    <property type="match status" value="1"/>
</dbReference>
<dbReference type="HAMAP" id="MF_01334">
    <property type="entry name" value="Ribosomal_bL25_CTC"/>
    <property type="match status" value="1"/>
</dbReference>
<dbReference type="GO" id="GO:0006412">
    <property type="term" value="P:translation"/>
    <property type="evidence" value="ECO:0007669"/>
    <property type="project" value="InterPro"/>
</dbReference>
<evidence type="ECO:0000256" key="3">
    <source>
        <dbReference type="ARBA" id="ARBA00022980"/>
    </source>
</evidence>
<keyword evidence="3 8" id="KW-0689">Ribosomal protein</keyword>
<keyword evidence="2" id="KW-0694">RNA-binding</keyword>
<reference evidence="8" key="1">
    <citation type="submission" date="2018-06" db="EMBL/GenBank/DDBJ databases">
        <authorList>
            <person name="Zhirakovskaya E."/>
        </authorList>
    </citation>
    <scope>NUCLEOTIDE SEQUENCE</scope>
</reference>
<keyword evidence="1" id="KW-0699">rRNA-binding</keyword>
<dbReference type="GO" id="GO:0008097">
    <property type="term" value="F:5S rRNA binding"/>
    <property type="evidence" value="ECO:0007669"/>
    <property type="project" value="InterPro"/>
</dbReference>
<feature type="compositionally biased region" description="Acidic residues" evidence="5">
    <location>
        <begin position="194"/>
        <end position="217"/>
    </location>
</feature>
<gene>
    <name evidence="8" type="ORF">MNBD_ALPHA02-1651</name>
</gene>